<dbReference type="Proteomes" id="UP000536685">
    <property type="component" value="Unassembled WGS sequence"/>
</dbReference>
<keyword evidence="11" id="KW-1185">Reference proteome</keyword>
<comment type="similarity">
    <text evidence="6">Belongs to the ABC-4 integral membrane protein family.</text>
</comment>
<feature type="transmembrane region" description="Helical" evidence="7">
    <location>
        <begin position="341"/>
        <end position="374"/>
    </location>
</feature>
<accession>A0A841AHY1</accession>
<evidence type="ECO:0000256" key="7">
    <source>
        <dbReference type="SAM" id="Phobius"/>
    </source>
</evidence>
<dbReference type="Pfam" id="PF12704">
    <property type="entry name" value="MacB_PCD"/>
    <property type="match status" value="1"/>
</dbReference>
<evidence type="ECO:0000256" key="2">
    <source>
        <dbReference type="ARBA" id="ARBA00022475"/>
    </source>
</evidence>
<organism evidence="10 11">
    <name type="scientific">Conyzicola lurida</name>
    <dbReference type="NCBI Taxonomy" id="1172621"/>
    <lineage>
        <taxon>Bacteria</taxon>
        <taxon>Bacillati</taxon>
        <taxon>Actinomycetota</taxon>
        <taxon>Actinomycetes</taxon>
        <taxon>Micrococcales</taxon>
        <taxon>Microbacteriaceae</taxon>
        <taxon>Conyzicola</taxon>
    </lineage>
</organism>
<feature type="domain" description="MacB-like periplasmic core" evidence="9">
    <location>
        <begin position="21"/>
        <end position="262"/>
    </location>
</feature>
<comment type="caution">
    <text evidence="10">The sequence shown here is derived from an EMBL/GenBank/DDBJ whole genome shotgun (WGS) entry which is preliminary data.</text>
</comment>
<evidence type="ECO:0000256" key="5">
    <source>
        <dbReference type="ARBA" id="ARBA00023136"/>
    </source>
</evidence>
<evidence type="ECO:0000313" key="11">
    <source>
        <dbReference type="Proteomes" id="UP000536685"/>
    </source>
</evidence>
<sequence length="430" mass="43876">MKATDILSTAIGNSFRSRLRTTLTVIAIFIGAFTLTITNGLGTGINNYIDTQLGSVGAQGVMTVTKASADTEVTTGPAEYDPDAASEIEANGPPGTTVQALTETDLEAIGDVDGITGVDPVVSVRPDFVRFDDGTPFEVSVSEFGAGMEMDLAAGDGFTDSSSELEIVLPTTYVEPLGFDSDAAAVGETVQIAVTDAAGEQHIVDATVVGIQEPTLLGSTTNINPALTTELYDLQSTGVPASASGQYASASVSFDPSATDDEIADLKTALSAAGYSGITVADQIGVFQTVVDGIILVLNAFAIIALLAAGFGIINTLLMSVQERTREIGLMKAMGMSGGRIFALFSTEAVFIGFLGSAIGAGVGIVTGLGISSVLSNGILADLAGLQILAFDPLSVAGTLLLVMGIALVAAVLPASRAARQSPIESLRYE</sequence>
<evidence type="ECO:0000259" key="8">
    <source>
        <dbReference type="Pfam" id="PF02687"/>
    </source>
</evidence>
<evidence type="ECO:0000256" key="1">
    <source>
        <dbReference type="ARBA" id="ARBA00004651"/>
    </source>
</evidence>
<proteinExistence type="inferred from homology"/>
<dbReference type="InterPro" id="IPR003838">
    <property type="entry name" value="ABC3_permease_C"/>
</dbReference>
<feature type="transmembrane region" description="Helical" evidence="7">
    <location>
        <begin position="21"/>
        <end position="42"/>
    </location>
</feature>
<evidence type="ECO:0000256" key="3">
    <source>
        <dbReference type="ARBA" id="ARBA00022692"/>
    </source>
</evidence>
<evidence type="ECO:0000259" key="9">
    <source>
        <dbReference type="Pfam" id="PF12704"/>
    </source>
</evidence>
<dbReference type="PANTHER" id="PTHR30572:SF4">
    <property type="entry name" value="ABC TRANSPORTER PERMEASE YTRF"/>
    <property type="match status" value="1"/>
</dbReference>
<evidence type="ECO:0000313" key="10">
    <source>
        <dbReference type="EMBL" id="MBB5843450.1"/>
    </source>
</evidence>
<dbReference type="AlphaFoldDB" id="A0A841AHY1"/>
<evidence type="ECO:0000256" key="4">
    <source>
        <dbReference type="ARBA" id="ARBA00022989"/>
    </source>
</evidence>
<dbReference type="EMBL" id="JACHMJ010000001">
    <property type="protein sequence ID" value="MBB5843450.1"/>
    <property type="molecule type" value="Genomic_DNA"/>
</dbReference>
<dbReference type="PANTHER" id="PTHR30572">
    <property type="entry name" value="MEMBRANE COMPONENT OF TRANSPORTER-RELATED"/>
    <property type="match status" value="1"/>
</dbReference>
<keyword evidence="3 7" id="KW-0812">Transmembrane</keyword>
<gene>
    <name evidence="10" type="ORF">HD599_001773</name>
</gene>
<keyword evidence="2" id="KW-1003">Cell membrane</keyword>
<dbReference type="RefSeq" id="WP_184236202.1">
    <property type="nucleotide sequence ID" value="NZ_JACHMJ010000001.1"/>
</dbReference>
<name>A0A841AHY1_9MICO</name>
<dbReference type="InterPro" id="IPR025857">
    <property type="entry name" value="MacB_PCD"/>
</dbReference>
<evidence type="ECO:0000256" key="6">
    <source>
        <dbReference type="ARBA" id="ARBA00038076"/>
    </source>
</evidence>
<dbReference type="GO" id="GO:0005886">
    <property type="term" value="C:plasma membrane"/>
    <property type="evidence" value="ECO:0007669"/>
    <property type="project" value="UniProtKB-SubCell"/>
</dbReference>
<keyword evidence="4 7" id="KW-1133">Transmembrane helix</keyword>
<feature type="domain" description="ABC3 transporter permease C-terminal" evidence="8">
    <location>
        <begin position="300"/>
        <end position="423"/>
    </location>
</feature>
<feature type="transmembrane region" description="Helical" evidence="7">
    <location>
        <begin position="294"/>
        <end position="320"/>
    </location>
</feature>
<feature type="transmembrane region" description="Helical" evidence="7">
    <location>
        <begin position="394"/>
        <end position="413"/>
    </location>
</feature>
<protein>
    <submittedName>
        <fullName evidence="10">Putative ABC transport system permease protein</fullName>
    </submittedName>
</protein>
<keyword evidence="5 7" id="KW-0472">Membrane</keyword>
<dbReference type="GO" id="GO:0022857">
    <property type="term" value="F:transmembrane transporter activity"/>
    <property type="evidence" value="ECO:0007669"/>
    <property type="project" value="TreeGrafter"/>
</dbReference>
<dbReference type="Pfam" id="PF02687">
    <property type="entry name" value="FtsX"/>
    <property type="match status" value="1"/>
</dbReference>
<comment type="subcellular location">
    <subcellularLocation>
        <location evidence="1">Cell membrane</location>
        <topology evidence="1">Multi-pass membrane protein</topology>
    </subcellularLocation>
</comment>
<dbReference type="InterPro" id="IPR050250">
    <property type="entry name" value="Macrolide_Exporter_MacB"/>
</dbReference>
<reference evidence="10 11" key="1">
    <citation type="submission" date="2020-08" db="EMBL/GenBank/DDBJ databases">
        <title>Sequencing the genomes of 1000 actinobacteria strains.</title>
        <authorList>
            <person name="Klenk H.-P."/>
        </authorList>
    </citation>
    <scope>NUCLEOTIDE SEQUENCE [LARGE SCALE GENOMIC DNA]</scope>
    <source>
        <strain evidence="10 11">DSM 105784</strain>
    </source>
</reference>